<dbReference type="PROSITE" id="PS51736">
    <property type="entry name" value="RECOMBINASES_3"/>
    <property type="match status" value="1"/>
</dbReference>
<organism evidence="3 4">
    <name type="scientific">Ruminiclostridium papyrosolvens C7</name>
    <dbReference type="NCBI Taxonomy" id="1330534"/>
    <lineage>
        <taxon>Bacteria</taxon>
        <taxon>Bacillati</taxon>
        <taxon>Bacillota</taxon>
        <taxon>Clostridia</taxon>
        <taxon>Eubacteriales</taxon>
        <taxon>Oscillospiraceae</taxon>
        <taxon>Ruminiclostridium</taxon>
    </lineage>
</organism>
<sequence length="400" mass="45703">MRVKILEPTLKNISRKNRVCAYARVSTDNYEQGESLENQITYHGNLIAANPEYELVGVFADKGISGTTENRPQFQKMLGLCRERKIDLIITKSISRFARNTTIVLRIVRELKELGIEVIFEKENISTLSKDGEFMLSVLSSFAEEESRSISENTKWRVRKKFETGQLIINTNRFLGYDKNEYGELVINPAEAKIVERIYSEYLSGKGTFTIAKQLAVDNIPTVAGGKWCESTILGILKNEKYMGNVLLQKYYIPNHLKKSTVLNKGELNSYYIEENHSPIIPKEVWNKAQIEIVKRAREKGNYQGNMKYQNRYPLTGMLYCSKCGAVLRRRTWNSKADCRKIVWQCSNYIRNGKTACSGTILDDGSASRLNIHEPTIVKETIKNGKKHYSYSGKSKQTTA</sequence>
<reference evidence="3 4" key="1">
    <citation type="journal article" date="2013" name="Genome Announc.">
        <title>Draft Genome Sequence of the Cellulolytic Bacterium Clostridium papyrosolvens C7 (ATCC 700395).</title>
        <authorList>
            <person name="Zepeda V."/>
            <person name="Dassa B."/>
            <person name="Borovok I."/>
            <person name="Lamed R."/>
            <person name="Bayer E.A."/>
            <person name="Cate J.H."/>
        </authorList>
    </citation>
    <scope>NUCLEOTIDE SEQUENCE [LARGE SCALE GENOMIC DNA]</scope>
    <source>
        <strain evidence="3 4">C7</strain>
    </source>
</reference>
<dbReference type="GO" id="GO:0000150">
    <property type="term" value="F:DNA strand exchange activity"/>
    <property type="evidence" value="ECO:0007669"/>
    <property type="project" value="InterPro"/>
</dbReference>
<dbReference type="InterPro" id="IPR025827">
    <property type="entry name" value="Zn_ribbon_recom_dom"/>
</dbReference>
<dbReference type="Pfam" id="PF07508">
    <property type="entry name" value="Recombinase"/>
    <property type="match status" value="1"/>
</dbReference>
<dbReference type="SUPFAM" id="SSF53041">
    <property type="entry name" value="Resolvase-like"/>
    <property type="match status" value="1"/>
</dbReference>
<dbReference type="Gene3D" id="3.40.50.1390">
    <property type="entry name" value="Resolvase, N-terminal catalytic domain"/>
    <property type="match status" value="1"/>
</dbReference>
<dbReference type="Gene3D" id="3.90.1750.20">
    <property type="entry name" value="Putative Large Serine Recombinase, Chain B, Domain 2"/>
    <property type="match status" value="1"/>
</dbReference>
<dbReference type="InterPro" id="IPR050639">
    <property type="entry name" value="SSR_resolvase"/>
</dbReference>
<evidence type="ECO:0000259" key="1">
    <source>
        <dbReference type="PROSITE" id="PS51736"/>
    </source>
</evidence>
<dbReference type="Proteomes" id="UP000016860">
    <property type="component" value="Unassembled WGS sequence"/>
</dbReference>
<name>U4QXU3_9FIRM</name>
<dbReference type="Pfam" id="PF00239">
    <property type="entry name" value="Resolvase"/>
    <property type="match status" value="1"/>
</dbReference>
<evidence type="ECO:0000259" key="2">
    <source>
        <dbReference type="PROSITE" id="PS51737"/>
    </source>
</evidence>
<dbReference type="EMBL" id="ATAY01000094">
    <property type="protein sequence ID" value="EPR07977.1"/>
    <property type="molecule type" value="Genomic_DNA"/>
</dbReference>
<accession>U4QXU3</accession>
<gene>
    <name evidence="3" type="ORF">L323_18375</name>
</gene>
<dbReference type="STRING" id="1330534.L323_18375"/>
<dbReference type="CDD" id="cd00338">
    <property type="entry name" value="Ser_Recombinase"/>
    <property type="match status" value="1"/>
</dbReference>
<dbReference type="InterPro" id="IPR011109">
    <property type="entry name" value="DNA_bind_recombinase_dom"/>
</dbReference>
<dbReference type="AlphaFoldDB" id="U4QXU3"/>
<feature type="domain" description="Recombinase" evidence="2">
    <location>
        <begin position="174"/>
        <end position="300"/>
    </location>
</feature>
<dbReference type="InterPro" id="IPR038109">
    <property type="entry name" value="DNA_bind_recomb_sf"/>
</dbReference>
<evidence type="ECO:0000313" key="4">
    <source>
        <dbReference type="Proteomes" id="UP000016860"/>
    </source>
</evidence>
<dbReference type="PANTHER" id="PTHR30461:SF23">
    <property type="entry name" value="DNA RECOMBINASE-RELATED"/>
    <property type="match status" value="1"/>
</dbReference>
<evidence type="ECO:0000313" key="3">
    <source>
        <dbReference type="EMBL" id="EPR07977.1"/>
    </source>
</evidence>
<dbReference type="GO" id="GO:0003677">
    <property type="term" value="F:DNA binding"/>
    <property type="evidence" value="ECO:0007669"/>
    <property type="project" value="InterPro"/>
</dbReference>
<dbReference type="InterPro" id="IPR036162">
    <property type="entry name" value="Resolvase-like_N_sf"/>
</dbReference>
<comment type="caution">
    <text evidence="3">The sequence shown here is derived from an EMBL/GenBank/DDBJ whole genome shotgun (WGS) entry which is preliminary data.</text>
</comment>
<dbReference type="InterPro" id="IPR006119">
    <property type="entry name" value="Resolv_N"/>
</dbReference>
<feature type="domain" description="Resolvase/invertase-type recombinase catalytic" evidence="1">
    <location>
        <begin position="18"/>
        <end position="165"/>
    </location>
</feature>
<dbReference type="RefSeq" id="WP_020817047.1">
    <property type="nucleotide sequence ID" value="NZ_ATAY01000094.1"/>
</dbReference>
<protein>
    <submittedName>
        <fullName evidence="3">Recombinase</fullName>
    </submittedName>
</protein>
<dbReference type="Pfam" id="PF13408">
    <property type="entry name" value="Zn_ribbon_recom"/>
    <property type="match status" value="1"/>
</dbReference>
<dbReference type="PANTHER" id="PTHR30461">
    <property type="entry name" value="DNA-INVERTASE FROM LAMBDOID PROPHAGE"/>
    <property type="match status" value="1"/>
</dbReference>
<dbReference type="SMART" id="SM00857">
    <property type="entry name" value="Resolvase"/>
    <property type="match status" value="1"/>
</dbReference>
<proteinExistence type="predicted"/>
<dbReference type="PROSITE" id="PS51737">
    <property type="entry name" value="RECOMBINASE_DNA_BIND"/>
    <property type="match status" value="1"/>
</dbReference>
<dbReference type="PATRIC" id="fig|1330534.3.peg.3646"/>